<comment type="caution">
    <text evidence="7">The sequence shown here is derived from an EMBL/GenBank/DDBJ whole genome shotgun (WGS) entry which is preliminary data.</text>
</comment>
<dbReference type="CDD" id="cd00207">
    <property type="entry name" value="fer2"/>
    <property type="match status" value="1"/>
</dbReference>
<keyword evidence="4" id="KW-0408">Iron</keyword>
<feature type="domain" description="2Fe-2S ferredoxin-type" evidence="6">
    <location>
        <begin position="2"/>
        <end position="78"/>
    </location>
</feature>
<keyword evidence="1" id="KW-0001">2Fe-2S</keyword>
<dbReference type="GO" id="GO:0046872">
    <property type="term" value="F:metal ion binding"/>
    <property type="evidence" value="ECO:0007669"/>
    <property type="project" value="UniProtKB-KW"/>
</dbReference>
<dbReference type="InterPro" id="IPR006058">
    <property type="entry name" value="2Fe2S_fd_BS"/>
</dbReference>
<dbReference type="PROSITE" id="PS51085">
    <property type="entry name" value="2FE2S_FER_2"/>
    <property type="match status" value="1"/>
</dbReference>
<organism evidence="7 8">
    <name type="scientific">Eilatimonas milleporae</name>
    <dbReference type="NCBI Taxonomy" id="911205"/>
    <lineage>
        <taxon>Bacteria</taxon>
        <taxon>Pseudomonadati</taxon>
        <taxon>Pseudomonadota</taxon>
        <taxon>Alphaproteobacteria</taxon>
        <taxon>Kordiimonadales</taxon>
        <taxon>Kordiimonadaceae</taxon>
        <taxon>Eilatimonas</taxon>
    </lineage>
</organism>
<dbReference type="SUPFAM" id="SSF47741">
    <property type="entry name" value="CO dehydrogenase ISP C-domain like"/>
    <property type="match status" value="1"/>
</dbReference>
<dbReference type="InterPro" id="IPR036010">
    <property type="entry name" value="2Fe-2S_ferredoxin-like_sf"/>
</dbReference>
<keyword evidence="2" id="KW-0479">Metal-binding</keyword>
<reference evidence="7 8" key="1">
    <citation type="submission" date="2018-10" db="EMBL/GenBank/DDBJ databases">
        <title>Genomic Encyclopedia of Archaeal and Bacterial Type Strains, Phase II (KMG-II): from individual species to whole genera.</title>
        <authorList>
            <person name="Goeker M."/>
        </authorList>
    </citation>
    <scope>NUCLEOTIDE SEQUENCE [LARGE SCALE GENOMIC DNA]</scope>
    <source>
        <strain evidence="7 8">DSM 25217</strain>
    </source>
</reference>
<evidence type="ECO:0000313" key="7">
    <source>
        <dbReference type="EMBL" id="RMB04682.1"/>
    </source>
</evidence>
<dbReference type="RefSeq" id="WP_121939592.1">
    <property type="nucleotide sequence ID" value="NZ_REFR01000013.1"/>
</dbReference>
<gene>
    <name evidence="7" type="ORF">BXY39_2953</name>
</gene>
<dbReference type="PANTHER" id="PTHR44379">
    <property type="entry name" value="OXIDOREDUCTASE WITH IRON-SULFUR SUBUNIT"/>
    <property type="match status" value="1"/>
</dbReference>
<keyword evidence="3" id="KW-0560">Oxidoreductase</keyword>
<dbReference type="InParanoid" id="A0A3M0C628"/>
<dbReference type="GO" id="GO:0051537">
    <property type="term" value="F:2 iron, 2 sulfur cluster binding"/>
    <property type="evidence" value="ECO:0007669"/>
    <property type="project" value="UniProtKB-KW"/>
</dbReference>
<protein>
    <submittedName>
        <fullName evidence="7">Isoquinoline 1-oxidoreductase alpha subunit</fullName>
    </submittedName>
</protein>
<name>A0A3M0C628_9PROT</name>
<dbReference type="OrthoDB" id="7375656at2"/>
<dbReference type="InterPro" id="IPR036884">
    <property type="entry name" value="2Fe-2S-bd_dom_sf"/>
</dbReference>
<dbReference type="SUPFAM" id="SSF54292">
    <property type="entry name" value="2Fe-2S ferredoxin-like"/>
    <property type="match status" value="1"/>
</dbReference>
<dbReference type="GO" id="GO:0016491">
    <property type="term" value="F:oxidoreductase activity"/>
    <property type="evidence" value="ECO:0007669"/>
    <property type="project" value="UniProtKB-KW"/>
</dbReference>
<evidence type="ECO:0000259" key="6">
    <source>
        <dbReference type="PROSITE" id="PS51085"/>
    </source>
</evidence>
<evidence type="ECO:0000256" key="1">
    <source>
        <dbReference type="ARBA" id="ARBA00022714"/>
    </source>
</evidence>
<dbReference type="InterPro" id="IPR001041">
    <property type="entry name" value="2Fe-2S_ferredoxin-type"/>
</dbReference>
<dbReference type="AlphaFoldDB" id="A0A3M0C628"/>
<evidence type="ECO:0000313" key="8">
    <source>
        <dbReference type="Proteomes" id="UP000271227"/>
    </source>
</evidence>
<dbReference type="EMBL" id="REFR01000013">
    <property type="protein sequence ID" value="RMB04682.1"/>
    <property type="molecule type" value="Genomic_DNA"/>
</dbReference>
<dbReference type="Gene3D" id="1.10.150.120">
    <property type="entry name" value="[2Fe-2S]-binding domain"/>
    <property type="match status" value="1"/>
</dbReference>
<dbReference type="PROSITE" id="PS00197">
    <property type="entry name" value="2FE2S_FER_1"/>
    <property type="match status" value="1"/>
</dbReference>
<proteinExistence type="predicted"/>
<dbReference type="Pfam" id="PF00111">
    <property type="entry name" value="Fer2"/>
    <property type="match status" value="1"/>
</dbReference>
<dbReference type="FunCoup" id="A0A3M0C628">
    <property type="interactions" value="71"/>
</dbReference>
<dbReference type="Proteomes" id="UP000271227">
    <property type="component" value="Unassembled WGS sequence"/>
</dbReference>
<dbReference type="InterPro" id="IPR012675">
    <property type="entry name" value="Beta-grasp_dom_sf"/>
</dbReference>
<evidence type="ECO:0000256" key="4">
    <source>
        <dbReference type="ARBA" id="ARBA00023004"/>
    </source>
</evidence>
<dbReference type="Gene3D" id="3.10.20.30">
    <property type="match status" value="1"/>
</dbReference>
<dbReference type="Pfam" id="PF01799">
    <property type="entry name" value="Fer2_2"/>
    <property type="match status" value="1"/>
</dbReference>
<accession>A0A3M0C628</accession>
<keyword evidence="5" id="KW-0411">Iron-sulfur</keyword>
<evidence type="ECO:0000256" key="3">
    <source>
        <dbReference type="ARBA" id="ARBA00023002"/>
    </source>
</evidence>
<evidence type="ECO:0000256" key="5">
    <source>
        <dbReference type="ARBA" id="ARBA00023014"/>
    </source>
</evidence>
<sequence length="163" mass="17377">MTTVTFTLNGTARRFTGDGDMPLLWYLREDAGLKGTKFGCGIGSCGACTVHMDGMAVRSCGLTMDGLDGTRITTIEGLAGGAPDGPERLHPVQRAWLEEDVAQCGYCQTGQIMAAAALLAETPEPTDRDIETGMTNLCRCGTYLRIRKAVKRAAALMRAQEGV</sequence>
<dbReference type="InterPro" id="IPR002888">
    <property type="entry name" value="2Fe-2S-bd"/>
</dbReference>
<evidence type="ECO:0000256" key="2">
    <source>
        <dbReference type="ARBA" id="ARBA00022723"/>
    </source>
</evidence>
<keyword evidence="8" id="KW-1185">Reference proteome</keyword>
<dbReference type="InterPro" id="IPR051452">
    <property type="entry name" value="Diverse_Oxidoreductases"/>
</dbReference>
<dbReference type="PANTHER" id="PTHR44379:SF2">
    <property type="entry name" value="BLR6218 PROTEIN"/>
    <property type="match status" value="1"/>
</dbReference>